<proteinExistence type="predicted"/>
<dbReference type="AlphaFoldDB" id="A0AAD3XPA1"/>
<evidence type="ECO:0000313" key="1">
    <source>
        <dbReference type="EMBL" id="GMH11551.1"/>
    </source>
</evidence>
<sequence>MKLTHVSSHCRKAIGTSAILLNLAYPVCMAMSRPTSFPLVKYLPKLRGLKSRQGGPGRPVDGLACAGTSNDNATWKTPMYHHDSAPPICSCFLSHRCSAVIELLPPYVYSEESCSGS</sequence>
<protein>
    <submittedName>
        <fullName evidence="1">Uncharacterized protein</fullName>
    </submittedName>
</protein>
<reference evidence="1" key="1">
    <citation type="submission" date="2023-05" db="EMBL/GenBank/DDBJ databases">
        <title>Nepenthes gracilis genome sequencing.</title>
        <authorList>
            <person name="Fukushima K."/>
        </authorList>
    </citation>
    <scope>NUCLEOTIDE SEQUENCE</scope>
    <source>
        <strain evidence="1">SING2019-196</strain>
    </source>
</reference>
<accession>A0AAD3XPA1</accession>
<organism evidence="1 2">
    <name type="scientific">Nepenthes gracilis</name>
    <name type="common">Slender pitcher plant</name>
    <dbReference type="NCBI Taxonomy" id="150966"/>
    <lineage>
        <taxon>Eukaryota</taxon>
        <taxon>Viridiplantae</taxon>
        <taxon>Streptophyta</taxon>
        <taxon>Embryophyta</taxon>
        <taxon>Tracheophyta</taxon>
        <taxon>Spermatophyta</taxon>
        <taxon>Magnoliopsida</taxon>
        <taxon>eudicotyledons</taxon>
        <taxon>Gunneridae</taxon>
        <taxon>Pentapetalae</taxon>
        <taxon>Caryophyllales</taxon>
        <taxon>Nepenthaceae</taxon>
        <taxon>Nepenthes</taxon>
    </lineage>
</organism>
<dbReference type="EMBL" id="BSYO01000011">
    <property type="protein sequence ID" value="GMH11551.1"/>
    <property type="molecule type" value="Genomic_DNA"/>
</dbReference>
<evidence type="ECO:0000313" key="2">
    <source>
        <dbReference type="Proteomes" id="UP001279734"/>
    </source>
</evidence>
<gene>
    <name evidence="1" type="ORF">Nepgr_013392</name>
</gene>
<keyword evidence="2" id="KW-1185">Reference proteome</keyword>
<comment type="caution">
    <text evidence="1">The sequence shown here is derived from an EMBL/GenBank/DDBJ whole genome shotgun (WGS) entry which is preliminary data.</text>
</comment>
<dbReference type="Proteomes" id="UP001279734">
    <property type="component" value="Unassembled WGS sequence"/>
</dbReference>
<name>A0AAD3XPA1_NEPGR</name>